<dbReference type="EMBL" id="QRPE01000061">
    <property type="protein sequence ID" value="RHL84143.1"/>
    <property type="molecule type" value="Genomic_DNA"/>
</dbReference>
<dbReference type="RefSeq" id="WP_007664523.1">
    <property type="nucleotide sequence ID" value="NZ_CABMMK010000010.1"/>
</dbReference>
<dbReference type="InterPro" id="IPR025342">
    <property type="entry name" value="DUF4248"/>
</dbReference>
<evidence type="ECO:0000313" key="2">
    <source>
        <dbReference type="EMBL" id="RHL84143.1"/>
    </source>
</evidence>
<evidence type="ECO:0000313" key="4">
    <source>
        <dbReference type="EMBL" id="RYT72198.1"/>
    </source>
</evidence>
<evidence type="ECO:0000313" key="5">
    <source>
        <dbReference type="Proteomes" id="UP000284772"/>
    </source>
</evidence>
<evidence type="ECO:0000313" key="8">
    <source>
        <dbReference type="Proteomes" id="UP000291191"/>
    </source>
</evidence>
<evidence type="ECO:0000313" key="3">
    <source>
        <dbReference type="EMBL" id="RHN01161.1"/>
    </source>
</evidence>
<protein>
    <submittedName>
        <fullName evidence="2">DUF4248 domain-containing protein</fullName>
    </submittedName>
</protein>
<dbReference type="GeneID" id="26160552"/>
<name>A0A3E4KMA6_9BACE</name>
<dbReference type="EMBL" id="QRWT01000061">
    <property type="protein sequence ID" value="RGT43775.1"/>
    <property type="molecule type" value="Genomic_DNA"/>
</dbReference>
<organism evidence="2 6">
    <name type="scientific">Bacteroides intestinalis</name>
    <dbReference type="NCBI Taxonomy" id="329854"/>
    <lineage>
        <taxon>Bacteria</taxon>
        <taxon>Pseudomonadati</taxon>
        <taxon>Bacteroidota</taxon>
        <taxon>Bacteroidia</taxon>
        <taxon>Bacteroidales</taxon>
        <taxon>Bacteroidaceae</taxon>
        <taxon>Bacteroides</taxon>
    </lineage>
</organism>
<comment type="caution">
    <text evidence="2">The sequence shown here is derived from an EMBL/GenBank/DDBJ whole genome shotgun (WGS) entry which is preliminary data.</text>
</comment>
<dbReference type="EMBL" id="QRQM01000053">
    <property type="protein sequence ID" value="RHN01161.1"/>
    <property type="molecule type" value="Genomic_DNA"/>
</dbReference>
<reference evidence="4 8" key="2">
    <citation type="journal article" date="2019" name="Science, e1252229">
        <title>Invertible promoters mediate bacterial phase variation, antibiotic resistance, and host adaptation in the gut.</title>
        <authorList>
            <person name="Jiang X."/>
            <person name="Hall A.B."/>
            <person name="Arthur T.D."/>
            <person name="Plichta D.R."/>
            <person name="Covington C.T."/>
            <person name="Poyet M."/>
            <person name="Crothers J."/>
            <person name="Moses P.L."/>
            <person name="Tolonen A.C."/>
            <person name="Vlamakis H."/>
            <person name="Alm E.J."/>
            <person name="Xavier R.J."/>
        </authorList>
    </citation>
    <scope>NUCLEOTIDE SEQUENCE [LARGE SCALE GENOMIC DNA]</scope>
    <source>
        <strain evidence="4">Bf_0095</strain>
        <strain evidence="8">bf_0095</strain>
    </source>
</reference>
<sequence length="90" mass="10466">MKERNFDWLLQGCHPLSEVAQAYYPCEYNSSSIRSFRKHIKGIPQLYADLLEAEYTDKVTTLTPLQIAIVIRHLDVPNQAKEELEKQPFS</sequence>
<evidence type="ECO:0000313" key="1">
    <source>
        <dbReference type="EMBL" id="RGT43775.1"/>
    </source>
</evidence>
<reference evidence="5 6" key="1">
    <citation type="submission" date="2018-08" db="EMBL/GenBank/DDBJ databases">
        <title>A genome reference for cultivated species of the human gut microbiota.</title>
        <authorList>
            <person name="Zou Y."/>
            <person name="Xue W."/>
            <person name="Luo G."/>
        </authorList>
    </citation>
    <scope>NUCLEOTIDE SEQUENCE [LARGE SCALE GENOMIC DNA]</scope>
    <source>
        <strain evidence="1 5">AF19-10AC</strain>
        <strain evidence="3 7">AF31-23</strain>
        <strain evidence="2 6">AF36-16BH</strain>
    </source>
</reference>
<dbReference type="Proteomes" id="UP000285013">
    <property type="component" value="Unassembled WGS sequence"/>
</dbReference>
<dbReference type="Proteomes" id="UP000284772">
    <property type="component" value="Unassembled WGS sequence"/>
</dbReference>
<dbReference type="Proteomes" id="UP000286003">
    <property type="component" value="Unassembled WGS sequence"/>
</dbReference>
<accession>A0A3E4KMA6</accession>
<dbReference type="AlphaFoldDB" id="A0A3E4KMA6"/>
<proteinExistence type="predicted"/>
<evidence type="ECO:0000313" key="7">
    <source>
        <dbReference type="Proteomes" id="UP000286003"/>
    </source>
</evidence>
<dbReference type="OrthoDB" id="1048931at2"/>
<dbReference type="Proteomes" id="UP000291191">
    <property type="component" value="Unassembled WGS sequence"/>
</dbReference>
<dbReference type="EMBL" id="RCXO01000060">
    <property type="protein sequence ID" value="RYT72198.1"/>
    <property type="molecule type" value="Genomic_DNA"/>
</dbReference>
<evidence type="ECO:0000313" key="6">
    <source>
        <dbReference type="Proteomes" id="UP000285013"/>
    </source>
</evidence>
<gene>
    <name evidence="1" type="ORF">DWX27_23955</name>
    <name evidence="3" type="ORF">DWZ32_23180</name>
    <name evidence="2" type="ORF">DWZ95_24105</name>
    <name evidence="4" type="ORF">EAJ06_23600</name>
</gene>
<dbReference type="Pfam" id="PF14053">
    <property type="entry name" value="DUF4248"/>
    <property type="match status" value="1"/>
</dbReference>
<keyword evidence="8" id="KW-1185">Reference proteome</keyword>